<dbReference type="EMBL" id="CM051404">
    <property type="protein sequence ID" value="KAJ4706676.1"/>
    <property type="molecule type" value="Genomic_DNA"/>
</dbReference>
<keyword evidence="2" id="KW-1185">Reference proteome</keyword>
<comment type="caution">
    <text evidence="1">The sequence shown here is derived from an EMBL/GenBank/DDBJ whole genome shotgun (WGS) entry which is preliminary data.</text>
</comment>
<organism evidence="1 2">
    <name type="scientific">Melia azedarach</name>
    <name type="common">Chinaberry tree</name>
    <dbReference type="NCBI Taxonomy" id="155640"/>
    <lineage>
        <taxon>Eukaryota</taxon>
        <taxon>Viridiplantae</taxon>
        <taxon>Streptophyta</taxon>
        <taxon>Embryophyta</taxon>
        <taxon>Tracheophyta</taxon>
        <taxon>Spermatophyta</taxon>
        <taxon>Magnoliopsida</taxon>
        <taxon>eudicotyledons</taxon>
        <taxon>Gunneridae</taxon>
        <taxon>Pentapetalae</taxon>
        <taxon>rosids</taxon>
        <taxon>malvids</taxon>
        <taxon>Sapindales</taxon>
        <taxon>Meliaceae</taxon>
        <taxon>Melia</taxon>
    </lineage>
</organism>
<accession>A0ACC1X660</accession>
<gene>
    <name evidence="1" type="ORF">OWV82_020302</name>
</gene>
<name>A0ACC1X660_MELAZ</name>
<dbReference type="Proteomes" id="UP001164539">
    <property type="component" value="Chromosome 11"/>
</dbReference>
<evidence type="ECO:0000313" key="2">
    <source>
        <dbReference type="Proteomes" id="UP001164539"/>
    </source>
</evidence>
<protein>
    <submittedName>
        <fullName evidence="1">BHLH transcription factor</fullName>
    </submittedName>
</protein>
<sequence length="245" mass="27731">MQPENSELYRFLAQNGVGYHGFPFPAAETTAYCEFSSMMQQSFCSNSSSSYNYPLEVSGVTETTPEDRALAALKNHKEAEKRRRERINSHLNKLRSILPCNSKIDKASLLAKVVQRVKELKQQTLELTEQETFPSETDEISVLASNDYSADGRLIFKASLCCEDRSDLLPDIVEILKSLHLKTLKAEMVTVGGRIRNVLIVAAEKDHSIESVHFLQNALKSLLERSNASDRSKRRRVLDHKIMIQ</sequence>
<evidence type="ECO:0000313" key="1">
    <source>
        <dbReference type="EMBL" id="KAJ4706676.1"/>
    </source>
</evidence>
<reference evidence="1 2" key="1">
    <citation type="journal article" date="2023" name="Science">
        <title>Complex scaffold remodeling in plant triterpene biosynthesis.</title>
        <authorList>
            <person name="De La Pena R."/>
            <person name="Hodgson H."/>
            <person name="Liu J.C."/>
            <person name="Stephenson M.J."/>
            <person name="Martin A.C."/>
            <person name="Owen C."/>
            <person name="Harkess A."/>
            <person name="Leebens-Mack J."/>
            <person name="Jimenez L.E."/>
            <person name="Osbourn A."/>
            <person name="Sattely E.S."/>
        </authorList>
    </citation>
    <scope>NUCLEOTIDE SEQUENCE [LARGE SCALE GENOMIC DNA]</scope>
    <source>
        <strain evidence="2">cv. JPN11</strain>
        <tissue evidence="1">Leaf</tissue>
    </source>
</reference>
<proteinExistence type="predicted"/>